<feature type="domain" description="DNA helicase Pif1-like DEAD-box helicase" evidence="2">
    <location>
        <begin position="574"/>
        <end position="753"/>
    </location>
</feature>
<comment type="catalytic activity">
    <reaction evidence="1">
        <text>ATP + H2O = ADP + phosphate + H(+)</text>
        <dbReference type="Rhea" id="RHEA:13065"/>
        <dbReference type="ChEBI" id="CHEBI:15377"/>
        <dbReference type="ChEBI" id="CHEBI:15378"/>
        <dbReference type="ChEBI" id="CHEBI:30616"/>
        <dbReference type="ChEBI" id="CHEBI:43474"/>
        <dbReference type="ChEBI" id="CHEBI:456216"/>
        <dbReference type="EC" id="5.6.2.3"/>
    </reaction>
</comment>
<evidence type="ECO:0000313" key="5">
    <source>
        <dbReference type="EMBL" id="KIH66715.1"/>
    </source>
</evidence>
<keyword evidence="1" id="KW-0067">ATP-binding</keyword>
<keyword evidence="6" id="KW-1185">Reference proteome</keyword>
<dbReference type="EC" id="5.6.2.3" evidence="1"/>
<keyword evidence="1" id="KW-0547">Nucleotide-binding</keyword>
<dbReference type="GO" id="GO:0005524">
    <property type="term" value="F:ATP binding"/>
    <property type="evidence" value="ECO:0007669"/>
    <property type="project" value="UniProtKB-KW"/>
</dbReference>
<dbReference type="SUPFAM" id="SSF52540">
    <property type="entry name" value="P-loop containing nucleoside triphosphate hydrolases"/>
    <property type="match status" value="2"/>
</dbReference>
<dbReference type="InterPro" id="IPR049163">
    <property type="entry name" value="Pif1-like_2B_dom"/>
</dbReference>
<accession>A0A0C2GYY1</accession>
<keyword evidence="1" id="KW-0227">DNA damage</keyword>
<dbReference type="GO" id="GO:0006310">
    <property type="term" value="P:DNA recombination"/>
    <property type="evidence" value="ECO:0007669"/>
    <property type="project" value="UniProtKB-KW"/>
</dbReference>
<evidence type="ECO:0000259" key="3">
    <source>
        <dbReference type="Pfam" id="PF14214"/>
    </source>
</evidence>
<evidence type="ECO:0000259" key="2">
    <source>
        <dbReference type="Pfam" id="PF05970"/>
    </source>
</evidence>
<feature type="domain" description="Helitron helicase-like" evidence="3">
    <location>
        <begin position="263"/>
        <end position="443"/>
    </location>
</feature>
<dbReference type="Gene3D" id="3.40.50.300">
    <property type="entry name" value="P-loop containing nucleotide triphosphate hydrolases"/>
    <property type="match status" value="1"/>
</dbReference>
<dbReference type="Pfam" id="PF14214">
    <property type="entry name" value="Helitron_like_N"/>
    <property type="match status" value="1"/>
</dbReference>
<evidence type="ECO:0000256" key="1">
    <source>
        <dbReference type="RuleBase" id="RU363044"/>
    </source>
</evidence>
<keyword evidence="1" id="KW-0378">Hydrolase</keyword>
<feature type="domain" description="DNA helicase Pif1-like 2B" evidence="4">
    <location>
        <begin position="843"/>
        <end position="888"/>
    </location>
</feature>
<gene>
    <name evidence="5" type="ORF">ANCDUO_02957</name>
</gene>
<keyword evidence="1" id="KW-0347">Helicase</keyword>
<dbReference type="InterPro" id="IPR025476">
    <property type="entry name" value="Helitron_helicase-like"/>
</dbReference>
<keyword evidence="1" id="KW-0233">DNA recombination</keyword>
<protein>
    <recommendedName>
        <fullName evidence="1">ATP-dependent DNA helicase</fullName>
        <ecNumber evidence="1">5.6.2.3</ecNumber>
    </recommendedName>
</protein>
<dbReference type="EMBL" id="KN727000">
    <property type="protein sequence ID" value="KIH66715.1"/>
    <property type="molecule type" value="Genomic_DNA"/>
</dbReference>
<sequence length="995" mass="113119">MDVICPHCQAKKFRGEPPGMCCSSGKVKLPPLNPPPEPLLSYMSGTTTESKHFLQNIRRYNSCFQMTSFGTTATVQESGFMPTFKVKGQIYHRVGSLLPLPNENHKFLQIYFMGDEEQQVNQRCGNTDGARRNIVLNLQRMFHQHNNLVEVFKTALEKMPTDEYRIVIRADKRPAGEHERRFNAPTVDEVAVIMVGDEYDRRDIIIQKRNDSLQRISETHRSYDALQYPIIFWEGEDGYHFNIKQTDPRTGLPLNKKVSAKDFYANRIMVRDVSPNHLLKCRQLFHQFIVDMYAKIESERLLYIRLNQRKLRVDGYIHLRDAIANDGNCTDVGRLVILPATFTGSPRHMHEYAQDAMLYVRTCGRPDLFITFTCNSEWTEIKDELFPGQVPSDRHDLIARVFKQKLSKFMDVITKSHIFGETRCWLYSVEWQKTGLPHAHILIWLKDKIHPTEIDTIISAEIPNPEQDPGLFEIITKNMIHGPCGPLNPSSPCMKDRKCSKRYPREFIQETQTGNDGYLLYRRRKPGEGGFAAVVKIRMNNQQTEIEVDNSNYGYDKEWKRWNLLLGCTRRDRKNIPINLLLAEVRKRNEIAVAVASSGIAATLLDGGRTAHSALKLPLDLARSETPVCNISKSSGKAQVLKMCKVIVWDECTMAHKRALEALDRSLQDIRENNRLMGGVVLVLAGDFRQTLPVIPRATPADEINACLKASHLWRHVQKMTLTTNMRVHLQGDLSAQSFAQQLLRLGDGDFPADPDTDLISFPSDFCNMTDSPEELIVRVFPDISNNFRNHQWLCDRAILAPMNDSVNKINTEIQNQLPGPAVTYASIDTVVDIEQAVCYPTEFLNSLEPPGMPPHKLVLKVGSPIMLLRNIDPPKLCNGTRLCVKNLMPNVIEATILTGKAKGEDVLIPRIPMIPTDMPFDFKRLQFPVRLAFAITINKAQGQSLRVAGINLETPCFSHGQLYVACSRVGTPKQLYIYTPDGKTRNIVYPNALC</sequence>
<proteinExistence type="inferred from homology"/>
<comment type="similarity">
    <text evidence="1">Belongs to the helicase family.</text>
</comment>
<dbReference type="Pfam" id="PF21530">
    <property type="entry name" value="Pif1_2B_dom"/>
    <property type="match status" value="1"/>
</dbReference>
<dbReference type="PANTHER" id="PTHR10492">
    <property type="match status" value="1"/>
</dbReference>
<evidence type="ECO:0000313" key="6">
    <source>
        <dbReference type="Proteomes" id="UP000054047"/>
    </source>
</evidence>
<dbReference type="Pfam" id="PF05970">
    <property type="entry name" value="PIF1"/>
    <property type="match status" value="1"/>
</dbReference>
<dbReference type="GO" id="GO:0016887">
    <property type="term" value="F:ATP hydrolysis activity"/>
    <property type="evidence" value="ECO:0007669"/>
    <property type="project" value="RHEA"/>
</dbReference>
<keyword evidence="1" id="KW-0234">DNA repair</keyword>
<dbReference type="AlphaFoldDB" id="A0A0C2GYY1"/>
<name>A0A0C2GYY1_9BILA</name>
<comment type="cofactor">
    <cofactor evidence="1">
        <name>Mg(2+)</name>
        <dbReference type="ChEBI" id="CHEBI:18420"/>
    </cofactor>
</comment>
<dbReference type="PANTHER" id="PTHR10492:SF57">
    <property type="entry name" value="ATP-DEPENDENT DNA HELICASE"/>
    <property type="match status" value="1"/>
</dbReference>
<dbReference type="CDD" id="cd18809">
    <property type="entry name" value="SF1_C_RecD"/>
    <property type="match status" value="1"/>
</dbReference>
<reference evidence="5 6" key="1">
    <citation type="submission" date="2013-12" db="EMBL/GenBank/DDBJ databases">
        <title>Draft genome of the parsitic nematode Ancylostoma duodenale.</title>
        <authorList>
            <person name="Mitreva M."/>
        </authorList>
    </citation>
    <scope>NUCLEOTIDE SEQUENCE [LARGE SCALE GENOMIC DNA]</scope>
    <source>
        <strain evidence="5 6">Zhejiang</strain>
    </source>
</reference>
<dbReference type="GO" id="GO:0043139">
    <property type="term" value="F:5'-3' DNA helicase activity"/>
    <property type="evidence" value="ECO:0007669"/>
    <property type="project" value="UniProtKB-EC"/>
</dbReference>
<dbReference type="Proteomes" id="UP000054047">
    <property type="component" value="Unassembled WGS sequence"/>
</dbReference>
<dbReference type="GO" id="GO:0000723">
    <property type="term" value="P:telomere maintenance"/>
    <property type="evidence" value="ECO:0007669"/>
    <property type="project" value="InterPro"/>
</dbReference>
<dbReference type="GO" id="GO:0006281">
    <property type="term" value="P:DNA repair"/>
    <property type="evidence" value="ECO:0007669"/>
    <property type="project" value="UniProtKB-KW"/>
</dbReference>
<evidence type="ECO:0000259" key="4">
    <source>
        <dbReference type="Pfam" id="PF21530"/>
    </source>
</evidence>
<organism evidence="5 6">
    <name type="scientific">Ancylostoma duodenale</name>
    <dbReference type="NCBI Taxonomy" id="51022"/>
    <lineage>
        <taxon>Eukaryota</taxon>
        <taxon>Metazoa</taxon>
        <taxon>Ecdysozoa</taxon>
        <taxon>Nematoda</taxon>
        <taxon>Chromadorea</taxon>
        <taxon>Rhabditida</taxon>
        <taxon>Rhabditina</taxon>
        <taxon>Rhabditomorpha</taxon>
        <taxon>Strongyloidea</taxon>
        <taxon>Ancylostomatidae</taxon>
        <taxon>Ancylostomatinae</taxon>
        <taxon>Ancylostoma</taxon>
    </lineage>
</organism>
<dbReference type="OrthoDB" id="272985at2759"/>
<dbReference type="InterPro" id="IPR027417">
    <property type="entry name" value="P-loop_NTPase"/>
</dbReference>
<dbReference type="InterPro" id="IPR010285">
    <property type="entry name" value="DNA_helicase_pif1-like_DEAD"/>
</dbReference>